<organism evidence="2 3">
    <name type="scientific">Abeliophyllum distichum</name>
    <dbReference type="NCBI Taxonomy" id="126358"/>
    <lineage>
        <taxon>Eukaryota</taxon>
        <taxon>Viridiplantae</taxon>
        <taxon>Streptophyta</taxon>
        <taxon>Embryophyta</taxon>
        <taxon>Tracheophyta</taxon>
        <taxon>Spermatophyta</taxon>
        <taxon>Magnoliopsida</taxon>
        <taxon>eudicotyledons</taxon>
        <taxon>Gunneridae</taxon>
        <taxon>Pentapetalae</taxon>
        <taxon>asterids</taxon>
        <taxon>lamiids</taxon>
        <taxon>Lamiales</taxon>
        <taxon>Oleaceae</taxon>
        <taxon>Forsythieae</taxon>
        <taxon>Abeliophyllum</taxon>
    </lineage>
</organism>
<name>A0ABD1PEG8_9LAMI</name>
<proteinExistence type="predicted"/>
<feature type="region of interest" description="Disordered" evidence="1">
    <location>
        <begin position="1"/>
        <end position="26"/>
    </location>
</feature>
<evidence type="ECO:0000313" key="3">
    <source>
        <dbReference type="Proteomes" id="UP001604336"/>
    </source>
</evidence>
<accession>A0ABD1PEG8</accession>
<keyword evidence="3" id="KW-1185">Reference proteome</keyword>
<feature type="compositionally biased region" description="Acidic residues" evidence="1">
    <location>
        <begin position="142"/>
        <end position="151"/>
    </location>
</feature>
<comment type="caution">
    <text evidence="2">The sequence shown here is derived from an EMBL/GenBank/DDBJ whole genome shotgun (WGS) entry which is preliminary data.</text>
</comment>
<dbReference type="Proteomes" id="UP001604336">
    <property type="component" value="Unassembled WGS sequence"/>
</dbReference>
<dbReference type="EMBL" id="JBFOLK010000014">
    <property type="protein sequence ID" value="KAL2462252.1"/>
    <property type="molecule type" value="Genomic_DNA"/>
</dbReference>
<dbReference type="AlphaFoldDB" id="A0ABD1PEG8"/>
<sequence length="160" mass="18578">MTDVKSHGGDGTCNPPHPPPTGCIRYESSRRRRSNRVTFEALTLKRFAGGKRPLFLMFENVEQTMQPIRNNAKYFMCLVRKQVRFTVPLCYPSWTEVLEEQWEQLRCTIEFAMYEAQLHRMERTITLLTANLQQRLPKVVQENDEEVDEDKNDGGGLGDP</sequence>
<evidence type="ECO:0000256" key="1">
    <source>
        <dbReference type="SAM" id="MobiDB-lite"/>
    </source>
</evidence>
<protein>
    <submittedName>
        <fullName evidence="2">Uncharacterized protein</fullName>
    </submittedName>
</protein>
<evidence type="ECO:0000313" key="2">
    <source>
        <dbReference type="EMBL" id="KAL2462252.1"/>
    </source>
</evidence>
<reference evidence="3" key="1">
    <citation type="submission" date="2024-07" db="EMBL/GenBank/DDBJ databases">
        <title>Two chromosome-level genome assemblies of Korean endemic species Abeliophyllum distichum and Forsythia ovata (Oleaceae).</title>
        <authorList>
            <person name="Jang H."/>
        </authorList>
    </citation>
    <scope>NUCLEOTIDE SEQUENCE [LARGE SCALE GENOMIC DNA]</scope>
</reference>
<gene>
    <name evidence="2" type="ORF">Adt_45672</name>
</gene>
<feature type="region of interest" description="Disordered" evidence="1">
    <location>
        <begin position="139"/>
        <end position="160"/>
    </location>
</feature>